<dbReference type="AlphaFoldDB" id="W5JP89"/>
<dbReference type="InterPro" id="IPR005828">
    <property type="entry name" value="MFS_sugar_transport-like"/>
</dbReference>
<dbReference type="PANTHER" id="PTHR23511:SF37">
    <property type="entry name" value="MAJOR FACILITATOR SUPERFAMILY (MFS) PROFILE DOMAIN-CONTAINING PROTEIN-RELATED"/>
    <property type="match status" value="1"/>
</dbReference>
<proteinExistence type="inferred from homology"/>
<evidence type="ECO:0000256" key="6">
    <source>
        <dbReference type="ARBA" id="ARBA00023136"/>
    </source>
</evidence>
<evidence type="ECO:0000256" key="2">
    <source>
        <dbReference type="ARBA" id="ARBA00008335"/>
    </source>
</evidence>
<feature type="transmembrane region" description="Helical" evidence="7">
    <location>
        <begin position="83"/>
        <end position="101"/>
    </location>
</feature>
<gene>
    <name evidence="9" type="ORF">AND_002008</name>
</gene>
<feature type="transmembrane region" description="Helical" evidence="7">
    <location>
        <begin position="213"/>
        <end position="232"/>
    </location>
</feature>
<dbReference type="OMA" id="DSMTVCQ"/>
<sequence length="534" mass="58903">MEPVSIYTVDTCKPGVTSVPNDSKAKSYTFDEVIDFIGFGRTTVHIFLASSIVMMAVLNETMGISIVIPAAQCDLNLSSTDKGILTGVSFAGIIVSSHFWGYIADTKGRRSTLIVSLLLTATCALVSGFSINFTMMAVMRFLVGVFVSAPSATIFAYLGEFFKTTKRTIVITYASVAVGLSGVFTATTGWYVLSFDWEVLLPGVAFTLRPWRLLFIVYTLPTLIGACWLIFLPESPKFYLSRDRQSEAFAILQRLYLENHPNATVDDFCIKHIVPEAGQKIRSKDSRSAAGCWHVARSMWNQTVPLFQKSNVVNFTICCVVQFGLFVVSAGMGLWFPDIVNRITTSNTTDTTVCDALSTTLIYSNATEDRLESTSISPVCNDNVNERVFIYAMTLGGLYTVLYLVMSALMQKLGRKSVVGFNLFFSGFSGIILHMLGLELLQVPNGSSYRCSVSILRSGGSQCAEIDDQFTNTAFAGTITERYDWSDTTLPRQLDDCSNLMPEVRSSSPFYTKFAPHRVQEMPGVSHPMAVRKE</sequence>
<dbReference type="GO" id="GO:0022857">
    <property type="term" value="F:transmembrane transporter activity"/>
    <property type="evidence" value="ECO:0007669"/>
    <property type="project" value="InterPro"/>
</dbReference>
<dbReference type="EMBL" id="ADMH02000493">
    <property type="protein sequence ID" value="ETN66207.1"/>
    <property type="molecule type" value="Genomic_DNA"/>
</dbReference>
<feature type="transmembrane region" description="Helical" evidence="7">
    <location>
        <begin position="137"/>
        <end position="158"/>
    </location>
</feature>
<dbReference type="EnsemblMetazoa" id="ADAC002008-RA">
    <property type="protein sequence ID" value="ADAC002008-PA"/>
    <property type="gene ID" value="ADAC002008"/>
</dbReference>
<keyword evidence="3" id="KW-0813">Transport</keyword>
<keyword evidence="4 7" id="KW-0812">Transmembrane</keyword>
<feature type="transmembrane region" description="Helical" evidence="7">
    <location>
        <begin position="312"/>
        <end position="336"/>
    </location>
</feature>
<evidence type="ECO:0000313" key="11">
    <source>
        <dbReference type="Proteomes" id="UP000000673"/>
    </source>
</evidence>
<dbReference type="VEuPathDB" id="VectorBase:ADAC002008"/>
<accession>W5JP89</accession>
<keyword evidence="5 7" id="KW-1133">Transmembrane helix</keyword>
<name>W5JP89_ANODA</name>
<feature type="transmembrane region" description="Helical" evidence="7">
    <location>
        <begin position="170"/>
        <end position="193"/>
    </location>
</feature>
<dbReference type="InterPro" id="IPR020846">
    <property type="entry name" value="MFS_dom"/>
</dbReference>
<reference evidence="10" key="4">
    <citation type="submission" date="2015-06" db="UniProtKB">
        <authorList>
            <consortium name="EnsemblMetazoa"/>
        </authorList>
    </citation>
    <scope>IDENTIFICATION</scope>
</reference>
<keyword evidence="6 7" id="KW-0472">Membrane</keyword>
<comment type="similarity">
    <text evidence="2">Belongs to the major facilitator superfamily.</text>
</comment>
<evidence type="ECO:0000313" key="9">
    <source>
        <dbReference type="EMBL" id="ETN66207.1"/>
    </source>
</evidence>
<dbReference type="Proteomes" id="UP000000673">
    <property type="component" value="Unassembled WGS sequence"/>
</dbReference>
<reference evidence="9" key="3">
    <citation type="journal article" date="2013" name="Nucleic Acids Res.">
        <title>The genome of Anopheles darlingi, the main neotropical malaria vector.</title>
        <authorList>
            <person name="Marinotti O."/>
            <person name="Cerqueira G.C."/>
            <person name="de Almeida L.G."/>
            <person name="Ferro M.I."/>
            <person name="Loreto E.L."/>
            <person name="Zaha A."/>
            <person name="Teixeira S.M."/>
            <person name="Wespiser A.R."/>
            <person name="Almeida E Silva A."/>
            <person name="Schlindwein A.D."/>
            <person name="Pacheco A.C."/>
            <person name="Silva A.L."/>
            <person name="Graveley B.R."/>
            <person name="Walenz B.P."/>
            <person name="Lima Bde A."/>
            <person name="Ribeiro C.A."/>
            <person name="Nunes-Silva C.G."/>
            <person name="de Carvalho C.R."/>
            <person name="Soares C.M."/>
            <person name="de Menezes C.B."/>
            <person name="Matiolli C."/>
            <person name="Caffrey D."/>
            <person name="Araujo D.A."/>
            <person name="de Oliveira D.M."/>
            <person name="Golenbock D."/>
            <person name="Grisard E.C."/>
            <person name="Fantinatti-Garboggini F."/>
            <person name="de Carvalho F.M."/>
            <person name="Barcellos F.G."/>
            <person name="Prosdocimi F."/>
            <person name="May G."/>
            <person name="Azevedo Junior G.M."/>
            <person name="Guimaraes G.M."/>
            <person name="Goldman G.H."/>
            <person name="Padilha I.Q."/>
            <person name="Batista Jda S."/>
            <person name="Ferro J.A."/>
            <person name="Ribeiro J.M."/>
            <person name="Fietto J.L."/>
            <person name="Dabbas K.M."/>
            <person name="Cerdeira L."/>
            <person name="Agnez-Lima L.F."/>
            <person name="Brocchi M."/>
            <person name="de Carvalho M.O."/>
            <person name="Teixeira Mde M."/>
            <person name="Diniz Maia Mde M."/>
            <person name="Goldman M.H."/>
            <person name="Cruz Schneider M.P."/>
            <person name="Felipe M.S."/>
            <person name="Hungria M."/>
            <person name="Nicolas M.F."/>
            <person name="Pereira M."/>
            <person name="Montes M.A."/>
            <person name="Cantao M.E."/>
            <person name="Vincentz M."/>
            <person name="Rafael M.S."/>
            <person name="Silverman N."/>
            <person name="Stoco P.H."/>
            <person name="Souza R.C."/>
            <person name="Vicentini R."/>
            <person name="Gazzinelli R.T."/>
            <person name="Neves Rde O."/>
            <person name="Silva R."/>
            <person name="Astolfi-Filho S."/>
            <person name="Maciel T.E."/>
            <person name="Urmenyi T.P."/>
            <person name="Tadei W.P."/>
            <person name="Camargo E.P."/>
            <person name="de Vasconcelos A.T."/>
        </authorList>
    </citation>
    <scope>NUCLEOTIDE SEQUENCE</scope>
</reference>
<dbReference type="PANTHER" id="PTHR23511">
    <property type="entry name" value="SYNAPTIC VESICLE GLYCOPROTEIN 2"/>
    <property type="match status" value="1"/>
</dbReference>
<feature type="transmembrane region" description="Helical" evidence="7">
    <location>
        <begin position="113"/>
        <end position="131"/>
    </location>
</feature>
<feature type="transmembrane region" description="Helical" evidence="7">
    <location>
        <begin position="388"/>
        <end position="406"/>
    </location>
</feature>
<dbReference type="SUPFAM" id="SSF103473">
    <property type="entry name" value="MFS general substrate transporter"/>
    <property type="match status" value="1"/>
</dbReference>
<evidence type="ECO:0000313" key="10">
    <source>
        <dbReference type="EnsemblMetazoa" id="ADAC002008-PA"/>
    </source>
</evidence>
<evidence type="ECO:0000256" key="7">
    <source>
        <dbReference type="SAM" id="Phobius"/>
    </source>
</evidence>
<feature type="transmembrane region" description="Helical" evidence="7">
    <location>
        <begin position="46"/>
        <end position="71"/>
    </location>
</feature>
<dbReference type="Pfam" id="PF00083">
    <property type="entry name" value="Sugar_tr"/>
    <property type="match status" value="1"/>
</dbReference>
<comment type="subcellular location">
    <subcellularLocation>
        <location evidence="1">Membrane</location>
        <topology evidence="1">Multi-pass membrane protein</topology>
    </subcellularLocation>
</comment>
<dbReference type="PROSITE" id="PS50850">
    <property type="entry name" value="MFS"/>
    <property type="match status" value="1"/>
</dbReference>
<dbReference type="eggNOG" id="KOG0255">
    <property type="taxonomic scope" value="Eukaryota"/>
</dbReference>
<dbReference type="VEuPathDB" id="VectorBase:ADAR2_012199"/>
<organism evidence="9">
    <name type="scientific">Anopheles darlingi</name>
    <name type="common">Mosquito</name>
    <dbReference type="NCBI Taxonomy" id="43151"/>
    <lineage>
        <taxon>Eukaryota</taxon>
        <taxon>Metazoa</taxon>
        <taxon>Ecdysozoa</taxon>
        <taxon>Arthropoda</taxon>
        <taxon>Hexapoda</taxon>
        <taxon>Insecta</taxon>
        <taxon>Pterygota</taxon>
        <taxon>Neoptera</taxon>
        <taxon>Endopterygota</taxon>
        <taxon>Diptera</taxon>
        <taxon>Nematocera</taxon>
        <taxon>Culicoidea</taxon>
        <taxon>Culicidae</taxon>
        <taxon>Anophelinae</taxon>
        <taxon>Anopheles</taxon>
    </lineage>
</organism>
<dbReference type="HOGENOM" id="CLU_001265_46_15_1"/>
<dbReference type="Gene3D" id="1.20.1250.20">
    <property type="entry name" value="MFS general substrate transporter like domains"/>
    <property type="match status" value="1"/>
</dbReference>
<feature type="transmembrane region" description="Helical" evidence="7">
    <location>
        <begin position="418"/>
        <end position="438"/>
    </location>
</feature>
<evidence type="ECO:0000256" key="5">
    <source>
        <dbReference type="ARBA" id="ARBA00022989"/>
    </source>
</evidence>
<evidence type="ECO:0000259" key="8">
    <source>
        <dbReference type="PROSITE" id="PS50850"/>
    </source>
</evidence>
<feature type="domain" description="Major facilitator superfamily (MFS) profile" evidence="8">
    <location>
        <begin position="44"/>
        <end position="534"/>
    </location>
</feature>
<dbReference type="InterPro" id="IPR036259">
    <property type="entry name" value="MFS_trans_sf"/>
</dbReference>
<dbReference type="STRING" id="43151.W5JP89"/>
<protein>
    <submittedName>
        <fullName evidence="9">Synaptic vesicle protein</fullName>
    </submittedName>
</protein>
<evidence type="ECO:0000256" key="3">
    <source>
        <dbReference type="ARBA" id="ARBA00022448"/>
    </source>
</evidence>
<reference evidence="9" key="2">
    <citation type="submission" date="2010-05" db="EMBL/GenBank/DDBJ databases">
        <authorList>
            <person name="Almeida L.G."/>
            <person name="Nicolas M.F."/>
            <person name="Souza R.C."/>
            <person name="Vasconcelos A.T.R."/>
        </authorList>
    </citation>
    <scope>NUCLEOTIDE SEQUENCE</scope>
</reference>
<reference evidence="9 11" key="1">
    <citation type="journal article" date="2010" name="BMC Genomics">
        <title>Combination of measures distinguishes pre-miRNAs from other stem-loops in the genome of the newly sequenced Anopheles darlingi.</title>
        <authorList>
            <person name="Mendes N.D."/>
            <person name="Freitas A.T."/>
            <person name="Vasconcelos A.T."/>
            <person name="Sagot M.F."/>
        </authorList>
    </citation>
    <scope>NUCLEOTIDE SEQUENCE</scope>
</reference>
<dbReference type="GO" id="GO:0016020">
    <property type="term" value="C:membrane"/>
    <property type="evidence" value="ECO:0007669"/>
    <property type="project" value="UniProtKB-SubCell"/>
</dbReference>
<evidence type="ECO:0000256" key="4">
    <source>
        <dbReference type="ARBA" id="ARBA00022692"/>
    </source>
</evidence>
<evidence type="ECO:0000256" key="1">
    <source>
        <dbReference type="ARBA" id="ARBA00004141"/>
    </source>
</evidence>
<keyword evidence="11" id="KW-1185">Reference proteome</keyword>